<gene>
    <name evidence="2" type="ORF">AYBTSS11_LOCUS22160</name>
</gene>
<evidence type="ECO:0000256" key="1">
    <source>
        <dbReference type="SAM" id="MobiDB-lite"/>
    </source>
</evidence>
<feature type="region of interest" description="Disordered" evidence="1">
    <location>
        <begin position="1"/>
        <end position="23"/>
    </location>
</feature>
<evidence type="ECO:0000313" key="2">
    <source>
        <dbReference type="EMBL" id="CAJ1969245.1"/>
    </source>
</evidence>
<dbReference type="Gramene" id="rna-AYBTSS11_LOCUS22160">
    <property type="protein sequence ID" value="CAJ1969245.1"/>
    <property type="gene ID" value="gene-AYBTSS11_LOCUS22160"/>
</dbReference>
<protein>
    <submittedName>
        <fullName evidence="2">Uncharacterized protein</fullName>
    </submittedName>
</protein>
<accession>A0AA86SWZ7</accession>
<sequence length="84" mass="9158">MLHDPTIHRASTSTHAQPSQHDDIEHNYNTLEAEGTMDTRRHSISSFSDLGMSSIFGAYVPTPPSTQACNYGQVLKSGILNLAT</sequence>
<evidence type="ECO:0000313" key="3">
    <source>
        <dbReference type="Proteomes" id="UP001189624"/>
    </source>
</evidence>
<feature type="compositionally biased region" description="Polar residues" evidence="1">
    <location>
        <begin position="9"/>
        <end position="19"/>
    </location>
</feature>
<reference evidence="2" key="1">
    <citation type="submission" date="2023-10" db="EMBL/GenBank/DDBJ databases">
        <authorList>
            <person name="Domelevo Entfellner J.-B."/>
        </authorList>
    </citation>
    <scope>NUCLEOTIDE SEQUENCE</scope>
</reference>
<proteinExistence type="predicted"/>
<dbReference type="AlphaFoldDB" id="A0AA86SWZ7"/>
<dbReference type="Proteomes" id="UP001189624">
    <property type="component" value="Chromosome 7"/>
</dbReference>
<dbReference type="EMBL" id="OY731404">
    <property type="protein sequence ID" value="CAJ1969245.1"/>
    <property type="molecule type" value="Genomic_DNA"/>
</dbReference>
<name>A0AA86SWZ7_9FABA</name>
<keyword evidence="3" id="KW-1185">Reference proteome</keyword>
<organism evidence="2 3">
    <name type="scientific">Sphenostylis stenocarpa</name>
    <dbReference type="NCBI Taxonomy" id="92480"/>
    <lineage>
        <taxon>Eukaryota</taxon>
        <taxon>Viridiplantae</taxon>
        <taxon>Streptophyta</taxon>
        <taxon>Embryophyta</taxon>
        <taxon>Tracheophyta</taxon>
        <taxon>Spermatophyta</taxon>
        <taxon>Magnoliopsida</taxon>
        <taxon>eudicotyledons</taxon>
        <taxon>Gunneridae</taxon>
        <taxon>Pentapetalae</taxon>
        <taxon>rosids</taxon>
        <taxon>fabids</taxon>
        <taxon>Fabales</taxon>
        <taxon>Fabaceae</taxon>
        <taxon>Papilionoideae</taxon>
        <taxon>50 kb inversion clade</taxon>
        <taxon>NPAAA clade</taxon>
        <taxon>indigoferoid/millettioid clade</taxon>
        <taxon>Phaseoleae</taxon>
        <taxon>Sphenostylis</taxon>
    </lineage>
</organism>